<name>A0AA43QJE7_9LECA</name>
<evidence type="ECO:0000256" key="8">
    <source>
        <dbReference type="ARBA" id="ARBA00025737"/>
    </source>
</evidence>
<keyword evidence="3" id="KW-0349">Heme</keyword>
<dbReference type="PROSITE" id="PS51404">
    <property type="entry name" value="DYP_PEROXIDASE"/>
    <property type="match status" value="1"/>
</dbReference>
<dbReference type="InterPro" id="IPR006314">
    <property type="entry name" value="Dyp_peroxidase"/>
</dbReference>
<keyword evidence="5" id="KW-0732">Signal</keyword>
<dbReference type="InterPro" id="IPR048328">
    <property type="entry name" value="Dyp_perox_C"/>
</dbReference>
<dbReference type="Proteomes" id="UP001161017">
    <property type="component" value="Unassembled WGS sequence"/>
</dbReference>
<dbReference type="GO" id="GO:0046872">
    <property type="term" value="F:metal ion binding"/>
    <property type="evidence" value="ECO:0007669"/>
    <property type="project" value="UniProtKB-KW"/>
</dbReference>
<comment type="cofactor">
    <cofactor evidence="1">
        <name>heme b</name>
        <dbReference type="ChEBI" id="CHEBI:60344"/>
    </cofactor>
</comment>
<evidence type="ECO:0000259" key="9">
    <source>
        <dbReference type="Pfam" id="PF20628"/>
    </source>
</evidence>
<dbReference type="PANTHER" id="PTHR30521">
    <property type="entry name" value="DEFERROCHELATASE/PEROXIDASE"/>
    <property type="match status" value="1"/>
</dbReference>
<dbReference type="NCBIfam" id="TIGR01413">
    <property type="entry name" value="Dyp_perox_fam"/>
    <property type="match status" value="1"/>
</dbReference>
<evidence type="ECO:0000256" key="4">
    <source>
        <dbReference type="ARBA" id="ARBA00022723"/>
    </source>
</evidence>
<comment type="similarity">
    <text evidence="8">Belongs to the DyP-type peroxidase family.</text>
</comment>
<reference evidence="11" key="1">
    <citation type="journal article" date="2023" name="Genome Biol. Evol.">
        <title>First Whole Genome Sequence and Flow Cytometry Genome Size Data for the Lichen-Forming Fungus Ramalina farinacea (Ascomycota).</title>
        <authorList>
            <person name="Llewellyn T."/>
            <person name="Mian S."/>
            <person name="Hill R."/>
            <person name="Leitch I.J."/>
            <person name="Gaya E."/>
        </authorList>
    </citation>
    <scope>NUCLEOTIDE SEQUENCE</scope>
    <source>
        <strain evidence="11">LIQ254RAFAR</strain>
    </source>
</reference>
<keyword evidence="2 11" id="KW-0575">Peroxidase</keyword>
<evidence type="ECO:0000256" key="6">
    <source>
        <dbReference type="ARBA" id="ARBA00023002"/>
    </source>
</evidence>
<evidence type="ECO:0000256" key="7">
    <source>
        <dbReference type="ARBA" id="ARBA00023004"/>
    </source>
</evidence>
<dbReference type="GO" id="GO:0005829">
    <property type="term" value="C:cytosol"/>
    <property type="evidence" value="ECO:0007669"/>
    <property type="project" value="TreeGrafter"/>
</dbReference>
<dbReference type="PANTHER" id="PTHR30521:SF4">
    <property type="entry name" value="DEFERROCHELATASE"/>
    <property type="match status" value="1"/>
</dbReference>
<organism evidence="11 12">
    <name type="scientific">Ramalina farinacea</name>
    <dbReference type="NCBI Taxonomy" id="258253"/>
    <lineage>
        <taxon>Eukaryota</taxon>
        <taxon>Fungi</taxon>
        <taxon>Dikarya</taxon>
        <taxon>Ascomycota</taxon>
        <taxon>Pezizomycotina</taxon>
        <taxon>Lecanoromycetes</taxon>
        <taxon>OSLEUM clade</taxon>
        <taxon>Lecanoromycetidae</taxon>
        <taxon>Lecanorales</taxon>
        <taxon>Lecanorineae</taxon>
        <taxon>Ramalinaceae</taxon>
        <taxon>Ramalina</taxon>
    </lineage>
</organism>
<feature type="domain" description="Dyp-type peroxidase C-terminal" evidence="9">
    <location>
        <begin position="334"/>
        <end position="423"/>
    </location>
</feature>
<evidence type="ECO:0000256" key="2">
    <source>
        <dbReference type="ARBA" id="ARBA00022559"/>
    </source>
</evidence>
<evidence type="ECO:0000259" key="10">
    <source>
        <dbReference type="Pfam" id="PF21105"/>
    </source>
</evidence>
<keyword evidence="12" id="KW-1185">Reference proteome</keyword>
<gene>
    <name evidence="11" type="primary">DyP1</name>
    <name evidence="11" type="ORF">OHK93_003972</name>
</gene>
<evidence type="ECO:0000313" key="11">
    <source>
        <dbReference type="EMBL" id="MDI1485783.1"/>
    </source>
</evidence>
<keyword evidence="6" id="KW-0560">Oxidoreductase</keyword>
<dbReference type="InterPro" id="IPR049509">
    <property type="entry name" value="DyP_N"/>
</dbReference>
<evidence type="ECO:0000256" key="1">
    <source>
        <dbReference type="ARBA" id="ARBA00001970"/>
    </source>
</evidence>
<dbReference type="EMBL" id="JAPUFD010000002">
    <property type="protein sequence ID" value="MDI1485783.1"/>
    <property type="molecule type" value="Genomic_DNA"/>
</dbReference>
<dbReference type="Pfam" id="PF21105">
    <property type="entry name" value="DyP_N"/>
    <property type="match status" value="1"/>
</dbReference>
<dbReference type="Pfam" id="PF20628">
    <property type="entry name" value="Dyp_perox_C"/>
    <property type="match status" value="1"/>
</dbReference>
<comment type="caution">
    <text evidence="11">The sequence shown here is derived from an EMBL/GenBank/DDBJ whole genome shotgun (WGS) entry which is preliminary data.</text>
</comment>
<dbReference type="GO" id="GO:0020037">
    <property type="term" value="F:heme binding"/>
    <property type="evidence" value="ECO:0007669"/>
    <property type="project" value="InterPro"/>
</dbReference>
<feature type="domain" description="DyP dimeric alpha+beta barrel" evidence="10">
    <location>
        <begin position="33"/>
        <end position="200"/>
    </location>
</feature>
<protein>
    <submittedName>
        <fullName evidence="11">Dye-decolorizing heme-containing peroxidase</fullName>
    </submittedName>
</protein>
<sequence>MVAWLEASITDDADKTRNFHPIFFLKLPYLLHLAGLPKKTQTYLFFQIHANNVDAFRTHLAQLVPHITTIAQVKADLDQIAKNKQSGDNQLLKLSGINIAFSQKGLTLLGITDAIGDDVFKAGMLADAKNLGDKNKNSSGTFAPDWDPAFLEDIHGLILVSGDSHTTVSKQINHIEHLFRMNGKNASIHKVISIVGDVRPGEEKGHEHFGFLDGISQPTLDGLTEFEPFPNGEKVPTIAQGVTLVGRPGDKVTNRPSWALDGSFLSFRYLFQLVPEFNSFLQANPIPGMPAAEGSELLGARLVGRWKSGAPVDLAPLKDNPTLGADTQERNDFRYTADNNDQQTQDRCPFAAHTRKTNPRADLEDHGIPTDPQRIIRRGIQFGPEVSAGEAASGKTAQGRGLLFACYQSNIANGFQFIQTKWANNVNFPPFKTAVAAPGFDPIIGQENNDNSLRTMEGTNPASQGTALSLSAEWVVPKGGEYFFSPSISALKGTFATGATTGTKVEL</sequence>
<dbReference type="SUPFAM" id="SSF54909">
    <property type="entry name" value="Dimeric alpha+beta barrel"/>
    <property type="match status" value="1"/>
</dbReference>
<proteinExistence type="inferred from homology"/>
<evidence type="ECO:0000256" key="3">
    <source>
        <dbReference type="ARBA" id="ARBA00022617"/>
    </source>
</evidence>
<keyword evidence="7" id="KW-0408">Iron</keyword>
<keyword evidence="4" id="KW-0479">Metal-binding</keyword>
<dbReference type="AlphaFoldDB" id="A0AA43QJE7"/>
<dbReference type="GO" id="GO:0004601">
    <property type="term" value="F:peroxidase activity"/>
    <property type="evidence" value="ECO:0007669"/>
    <property type="project" value="UniProtKB-KW"/>
</dbReference>
<accession>A0AA43QJE7</accession>
<dbReference type="InterPro" id="IPR011008">
    <property type="entry name" value="Dimeric_a/b-barrel"/>
</dbReference>
<evidence type="ECO:0000313" key="12">
    <source>
        <dbReference type="Proteomes" id="UP001161017"/>
    </source>
</evidence>
<evidence type="ECO:0000256" key="5">
    <source>
        <dbReference type="ARBA" id="ARBA00022729"/>
    </source>
</evidence>